<evidence type="ECO:0000313" key="3">
    <source>
        <dbReference type="Proteomes" id="UP000245423"/>
    </source>
</evidence>
<feature type="transmembrane region" description="Helical" evidence="1">
    <location>
        <begin position="60"/>
        <end position="78"/>
    </location>
</feature>
<keyword evidence="1" id="KW-0812">Transmembrane</keyword>
<keyword evidence="2" id="KW-0378">Hydrolase</keyword>
<dbReference type="InterPro" id="IPR016956">
    <property type="entry name" value="YdjM"/>
</dbReference>
<dbReference type="PANTHER" id="PTHR35531:SF1">
    <property type="entry name" value="INNER MEMBRANE PROTEIN YBCI-RELATED"/>
    <property type="match status" value="1"/>
</dbReference>
<accession>M1ZKQ9</accession>
<dbReference type="Proteomes" id="UP000245423">
    <property type="component" value="Chromosome 1"/>
</dbReference>
<gene>
    <name evidence="2" type="ORF">CUESP1_2670</name>
</gene>
<evidence type="ECO:0000313" key="2">
    <source>
        <dbReference type="EMBL" id="SHD78010.1"/>
    </source>
</evidence>
<sequence length="197" mass="21754">MTGQTHVAIGIATALTLSIEQPIENQLIIVLSSIVGSLVPDLDHPKSKLNQKLLLINNNFYRALFYLTFGSIFIYYYLTKGSKPFILLGIISLLIGISSHRCFTHSMVGFLISATIVKIGAKNCGLYPIYSGFIIGYICHLVADFFTPMGIGIFFPLGSNISSPITIKTNSKLEKIIFIALSIYSISLLVKYLFIHL</sequence>
<feature type="transmembrane region" description="Helical" evidence="1">
    <location>
        <begin position="176"/>
        <end position="195"/>
    </location>
</feature>
<organism evidence="2 3">
    <name type="scientific">[Clostridium] ultunense Esp</name>
    <dbReference type="NCBI Taxonomy" id="1288971"/>
    <lineage>
        <taxon>Bacteria</taxon>
        <taxon>Bacillati</taxon>
        <taxon>Bacillota</taxon>
        <taxon>Tissierellia</taxon>
        <taxon>Tissierellales</taxon>
        <taxon>Tepidimicrobiaceae</taxon>
        <taxon>Schnuerera</taxon>
    </lineage>
</organism>
<dbReference type="HOGENOM" id="CLU_097802_1_0_9"/>
<dbReference type="RefSeq" id="WP_005585942.1">
    <property type="nucleotide sequence ID" value="NZ_LT669839.1"/>
</dbReference>
<dbReference type="EMBL" id="LT669839">
    <property type="protein sequence ID" value="SHD78010.1"/>
    <property type="molecule type" value="Genomic_DNA"/>
</dbReference>
<dbReference type="AlphaFoldDB" id="M1ZKQ9"/>
<keyword evidence="1" id="KW-1133">Transmembrane helix</keyword>
<keyword evidence="1" id="KW-0472">Membrane</keyword>
<dbReference type="PANTHER" id="PTHR35531">
    <property type="entry name" value="INNER MEMBRANE PROTEIN YBCI-RELATED"/>
    <property type="match status" value="1"/>
</dbReference>
<feature type="transmembrane region" description="Helical" evidence="1">
    <location>
        <begin position="129"/>
        <end position="155"/>
    </location>
</feature>
<keyword evidence="3" id="KW-1185">Reference proteome</keyword>
<dbReference type="PIRSF" id="PIRSF030780">
    <property type="entry name" value="Md_memb_hyd_prd"/>
    <property type="match status" value="1"/>
</dbReference>
<feature type="transmembrane region" description="Helical" evidence="1">
    <location>
        <begin position="85"/>
        <end position="117"/>
    </location>
</feature>
<dbReference type="Pfam" id="PF04307">
    <property type="entry name" value="YdjM"/>
    <property type="match status" value="1"/>
</dbReference>
<dbReference type="OrthoDB" id="5459053at2"/>
<protein>
    <submittedName>
        <fullName evidence="2">Putative membrane-bound metal-dependent hydrolase</fullName>
    </submittedName>
</protein>
<dbReference type="GO" id="GO:0016787">
    <property type="term" value="F:hydrolase activity"/>
    <property type="evidence" value="ECO:0007669"/>
    <property type="project" value="UniProtKB-KW"/>
</dbReference>
<reference evidence="2 3" key="1">
    <citation type="submission" date="2016-11" db="EMBL/GenBank/DDBJ databases">
        <authorList>
            <person name="Manzoor S."/>
        </authorList>
    </citation>
    <scope>NUCLEOTIDE SEQUENCE [LARGE SCALE GENOMIC DNA]</scope>
    <source>
        <strain evidence="2">Clostridium ultunense strain Esp</strain>
    </source>
</reference>
<proteinExistence type="predicted"/>
<evidence type="ECO:0000256" key="1">
    <source>
        <dbReference type="SAM" id="Phobius"/>
    </source>
</evidence>
<name>M1ZKQ9_9FIRM</name>
<dbReference type="InterPro" id="IPR007404">
    <property type="entry name" value="YdjM-like"/>
</dbReference>